<proteinExistence type="predicted"/>
<sequence length="121" mass="14305">MKLRDLLSELPERLTIQQWRRHAQGLRLDCTLCIGRGPTWWQRRKGRRRTRHCKRRLTQRSLWRAEMVLEMMAARAVSLWWPLSHCWMDVSSEACLSSSTSSCWRMEGIVAECTTWTLAGT</sequence>
<dbReference type="VEuPathDB" id="FungiDB:H310_05164"/>
<organism evidence="1">
    <name type="scientific">Aphanomyces invadans</name>
    <dbReference type="NCBI Taxonomy" id="157072"/>
    <lineage>
        <taxon>Eukaryota</taxon>
        <taxon>Sar</taxon>
        <taxon>Stramenopiles</taxon>
        <taxon>Oomycota</taxon>
        <taxon>Saprolegniomycetes</taxon>
        <taxon>Saprolegniales</taxon>
        <taxon>Verrucalvaceae</taxon>
        <taxon>Aphanomyces</taxon>
    </lineage>
</organism>
<dbReference type="AlphaFoldDB" id="A0A024UBZ1"/>
<gene>
    <name evidence="1" type="ORF">H310_05164</name>
</gene>
<evidence type="ECO:0000313" key="1">
    <source>
        <dbReference type="EMBL" id="ETW03799.1"/>
    </source>
</evidence>
<protein>
    <submittedName>
        <fullName evidence="1">Uncharacterized protein</fullName>
    </submittedName>
</protein>
<dbReference type="EMBL" id="KI913959">
    <property type="protein sequence ID" value="ETW03799.1"/>
    <property type="molecule type" value="Genomic_DNA"/>
</dbReference>
<name>A0A024UBZ1_9STRA</name>
<dbReference type="RefSeq" id="XP_008868028.1">
    <property type="nucleotide sequence ID" value="XM_008869806.1"/>
</dbReference>
<reference evidence="1" key="1">
    <citation type="submission" date="2013-12" db="EMBL/GenBank/DDBJ databases">
        <title>The Genome Sequence of Aphanomyces invadans NJM9701.</title>
        <authorList>
            <consortium name="The Broad Institute Genomics Platform"/>
            <person name="Russ C."/>
            <person name="Tyler B."/>
            <person name="van West P."/>
            <person name="Dieguez-Uribeondo J."/>
            <person name="Young S.K."/>
            <person name="Zeng Q."/>
            <person name="Gargeya S."/>
            <person name="Fitzgerald M."/>
            <person name="Abouelleil A."/>
            <person name="Alvarado L."/>
            <person name="Chapman S.B."/>
            <person name="Gainer-Dewar J."/>
            <person name="Goldberg J."/>
            <person name="Griggs A."/>
            <person name="Gujja S."/>
            <person name="Hansen M."/>
            <person name="Howarth C."/>
            <person name="Imamovic A."/>
            <person name="Ireland A."/>
            <person name="Larimer J."/>
            <person name="McCowan C."/>
            <person name="Murphy C."/>
            <person name="Pearson M."/>
            <person name="Poon T.W."/>
            <person name="Priest M."/>
            <person name="Roberts A."/>
            <person name="Saif S."/>
            <person name="Shea T."/>
            <person name="Sykes S."/>
            <person name="Wortman J."/>
            <person name="Nusbaum C."/>
            <person name="Birren B."/>
        </authorList>
    </citation>
    <scope>NUCLEOTIDE SEQUENCE [LARGE SCALE GENOMIC DNA]</scope>
    <source>
        <strain evidence="1">NJM9701</strain>
    </source>
</reference>
<accession>A0A024UBZ1</accession>
<dbReference type="GeneID" id="20082214"/>